<keyword evidence="3" id="KW-1185">Reference proteome</keyword>
<dbReference type="Proteomes" id="UP001479436">
    <property type="component" value="Unassembled WGS sequence"/>
</dbReference>
<accession>A0ABR2WY74</accession>
<organism evidence="2 3">
    <name type="scientific">Basidiobolus ranarum</name>
    <dbReference type="NCBI Taxonomy" id="34480"/>
    <lineage>
        <taxon>Eukaryota</taxon>
        <taxon>Fungi</taxon>
        <taxon>Fungi incertae sedis</taxon>
        <taxon>Zoopagomycota</taxon>
        <taxon>Entomophthoromycotina</taxon>
        <taxon>Basidiobolomycetes</taxon>
        <taxon>Basidiobolales</taxon>
        <taxon>Basidiobolaceae</taxon>
        <taxon>Basidiobolus</taxon>
    </lineage>
</organism>
<reference evidence="2 3" key="1">
    <citation type="submission" date="2023-04" db="EMBL/GenBank/DDBJ databases">
        <title>Genome of Basidiobolus ranarum AG-B5.</title>
        <authorList>
            <person name="Stajich J.E."/>
            <person name="Carter-House D."/>
            <person name="Gryganskyi A."/>
        </authorList>
    </citation>
    <scope>NUCLEOTIDE SEQUENCE [LARGE SCALE GENOMIC DNA]</scope>
    <source>
        <strain evidence="2 3">AG-B5</strain>
    </source>
</reference>
<protein>
    <submittedName>
        <fullName evidence="2">Uncharacterized protein</fullName>
    </submittedName>
</protein>
<evidence type="ECO:0000256" key="1">
    <source>
        <dbReference type="SAM" id="MobiDB-lite"/>
    </source>
</evidence>
<feature type="region of interest" description="Disordered" evidence="1">
    <location>
        <begin position="57"/>
        <end position="99"/>
    </location>
</feature>
<feature type="compositionally biased region" description="Basic and acidic residues" evidence="1">
    <location>
        <begin position="89"/>
        <end position="99"/>
    </location>
</feature>
<sequence length="134" mass="15196">MNTNHVRKTSVDYQGEFWVPMRRGSVQLCDTTSVVAADRSLGKRNSLVATMLRLTPEDEDLANRKRPESSYVSFPQLEDEEAEAENGLDMERQNRSEHQLKYPVHLQKRKGSIAGAVSLIFSSDQWIQKTATAN</sequence>
<name>A0ABR2WY74_9FUNG</name>
<comment type="caution">
    <text evidence="2">The sequence shown here is derived from an EMBL/GenBank/DDBJ whole genome shotgun (WGS) entry which is preliminary data.</text>
</comment>
<feature type="compositionally biased region" description="Acidic residues" evidence="1">
    <location>
        <begin position="77"/>
        <end position="88"/>
    </location>
</feature>
<dbReference type="EMBL" id="JASJQH010000154">
    <property type="protein sequence ID" value="KAK9766441.1"/>
    <property type="molecule type" value="Genomic_DNA"/>
</dbReference>
<evidence type="ECO:0000313" key="3">
    <source>
        <dbReference type="Proteomes" id="UP001479436"/>
    </source>
</evidence>
<gene>
    <name evidence="2" type="ORF">K7432_004464</name>
</gene>
<proteinExistence type="predicted"/>
<evidence type="ECO:0000313" key="2">
    <source>
        <dbReference type="EMBL" id="KAK9766441.1"/>
    </source>
</evidence>